<dbReference type="Pfam" id="PF11349">
    <property type="entry name" value="DUF3151"/>
    <property type="match status" value="1"/>
</dbReference>
<evidence type="ECO:0008006" key="2">
    <source>
        <dbReference type="Google" id="ProtNLM"/>
    </source>
</evidence>
<name>A0A381RJ04_9ZZZZ</name>
<accession>A0A381RJ04</accession>
<dbReference type="InterPro" id="IPR014487">
    <property type="entry name" value="DUF3151"/>
</dbReference>
<gene>
    <name evidence="1" type="ORF">METZ01_LOCUS43802</name>
</gene>
<sequence>VSEQHPVSLSGSGPPEAILDPEPVGCLDALGEALALRESVQRDAVAAVAARWPRCLAAWASLGDLARDRVEAYAAYRVGYHRGLDRLRQGGWRGTGFVRWERFENRGFLRCLDGLARTAGEIGEVDEQERCELFLRQLDPTWPAVDR</sequence>
<evidence type="ECO:0000313" key="1">
    <source>
        <dbReference type="EMBL" id="SUZ90948.1"/>
    </source>
</evidence>
<dbReference type="EMBL" id="UINC01001936">
    <property type="protein sequence ID" value="SUZ90948.1"/>
    <property type="molecule type" value="Genomic_DNA"/>
</dbReference>
<proteinExistence type="predicted"/>
<feature type="non-terminal residue" evidence="1">
    <location>
        <position position="1"/>
    </location>
</feature>
<dbReference type="AlphaFoldDB" id="A0A381RJ04"/>
<organism evidence="1">
    <name type="scientific">marine metagenome</name>
    <dbReference type="NCBI Taxonomy" id="408172"/>
    <lineage>
        <taxon>unclassified sequences</taxon>
        <taxon>metagenomes</taxon>
        <taxon>ecological metagenomes</taxon>
    </lineage>
</organism>
<protein>
    <recommendedName>
        <fullName evidence="2">DUF3151 domain-containing protein</fullName>
    </recommendedName>
</protein>
<reference evidence="1" key="1">
    <citation type="submission" date="2018-05" db="EMBL/GenBank/DDBJ databases">
        <authorList>
            <person name="Lanie J.A."/>
            <person name="Ng W.-L."/>
            <person name="Kazmierczak K.M."/>
            <person name="Andrzejewski T.M."/>
            <person name="Davidsen T.M."/>
            <person name="Wayne K.J."/>
            <person name="Tettelin H."/>
            <person name="Glass J.I."/>
            <person name="Rusch D."/>
            <person name="Podicherti R."/>
            <person name="Tsui H.-C.T."/>
            <person name="Winkler M.E."/>
        </authorList>
    </citation>
    <scope>NUCLEOTIDE SEQUENCE</scope>
</reference>